<dbReference type="AlphaFoldDB" id="A0A165LY56"/>
<dbReference type="Proteomes" id="UP000077266">
    <property type="component" value="Unassembled WGS sequence"/>
</dbReference>
<keyword evidence="3" id="KW-1185">Reference proteome</keyword>
<evidence type="ECO:0000256" key="1">
    <source>
        <dbReference type="SAM" id="MobiDB-lite"/>
    </source>
</evidence>
<organism evidence="2 3">
    <name type="scientific">Exidia glandulosa HHB12029</name>
    <dbReference type="NCBI Taxonomy" id="1314781"/>
    <lineage>
        <taxon>Eukaryota</taxon>
        <taxon>Fungi</taxon>
        <taxon>Dikarya</taxon>
        <taxon>Basidiomycota</taxon>
        <taxon>Agaricomycotina</taxon>
        <taxon>Agaricomycetes</taxon>
        <taxon>Auriculariales</taxon>
        <taxon>Exidiaceae</taxon>
        <taxon>Exidia</taxon>
    </lineage>
</organism>
<feature type="region of interest" description="Disordered" evidence="1">
    <location>
        <begin position="1"/>
        <end position="28"/>
    </location>
</feature>
<sequence length="126" mass="14020">MELTSSVSRAARRQKTHSESRATMQVSSCEVQRRTSAFLDNQRDSIGYVPSLMWSRRCCCQCKPVLGVATTCAVISTSHCRVYVICRFGHHDCRCLCHVPSPSHPPSCTSPGADRWRCCPSPVESD</sequence>
<evidence type="ECO:0000313" key="2">
    <source>
        <dbReference type="EMBL" id="KZV98493.1"/>
    </source>
</evidence>
<dbReference type="EMBL" id="KV425918">
    <property type="protein sequence ID" value="KZV98493.1"/>
    <property type="molecule type" value="Genomic_DNA"/>
</dbReference>
<proteinExistence type="predicted"/>
<accession>A0A165LY56</accession>
<reference evidence="2 3" key="1">
    <citation type="journal article" date="2016" name="Mol. Biol. Evol.">
        <title>Comparative Genomics of Early-Diverging Mushroom-Forming Fungi Provides Insights into the Origins of Lignocellulose Decay Capabilities.</title>
        <authorList>
            <person name="Nagy L.G."/>
            <person name="Riley R."/>
            <person name="Tritt A."/>
            <person name="Adam C."/>
            <person name="Daum C."/>
            <person name="Floudas D."/>
            <person name="Sun H."/>
            <person name="Yadav J.S."/>
            <person name="Pangilinan J."/>
            <person name="Larsson K.H."/>
            <person name="Matsuura K."/>
            <person name="Barry K."/>
            <person name="Labutti K."/>
            <person name="Kuo R."/>
            <person name="Ohm R.A."/>
            <person name="Bhattacharya S.S."/>
            <person name="Shirouzu T."/>
            <person name="Yoshinaga Y."/>
            <person name="Martin F.M."/>
            <person name="Grigoriev I.V."/>
            <person name="Hibbett D.S."/>
        </authorList>
    </citation>
    <scope>NUCLEOTIDE SEQUENCE [LARGE SCALE GENOMIC DNA]</scope>
    <source>
        <strain evidence="2 3">HHB12029</strain>
    </source>
</reference>
<name>A0A165LY56_EXIGL</name>
<gene>
    <name evidence="2" type="ORF">EXIGLDRAFT_303115</name>
</gene>
<dbReference type="InParanoid" id="A0A165LY56"/>
<evidence type="ECO:0000313" key="3">
    <source>
        <dbReference type="Proteomes" id="UP000077266"/>
    </source>
</evidence>
<protein>
    <submittedName>
        <fullName evidence="2">Uncharacterized protein</fullName>
    </submittedName>
</protein>